<reference evidence="13 14" key="1">
    <citation type="submission" date="2014-03" db="EMBL/GenBank/DDBJ databases">
        <title>Genome of Polynucleobacter strain MWH-MoK4.</title>
        <authorList>
            <person name="Hahn M.W."/>
        </authorList>
    </citation>
    <scope>NUCLEOTIDE SEQUENCE [LARGE SCALE GENOMIC DNA]</scope>
    <source>
        <strain evidence="13 14">MWH-MoK4</strain>
    </source>
</reference>
<dbReference type="InterPro" id="IPR001917">
    <property type="entry name" value="Aminotrans_II_pyridoxalP_BS"/>
</dbReference>
<evidence type="ECO:0000256" key="1">
    <source>
        <dbReference type="ARBA" id="ARBA00001933"/>
    </source>
</evidence>
<dbReference type="PANTHER" id="PTHR42885">
    <property type="entry name" value="HISTIDINOL-PHOSPHATE AMINOTRANSFERASE-RELATED"/>
    <property type="match status" value="1"/>
</dbReference>
<dbReference type="OrthoDB" id="9809616at2"/>
<evidence type="ECO:0000256" key="4">
    <source>
        <dbReference type="ARBA" id="ARBA00011738"/>
    </source>
</evidence>
<dbReference type="HOGENOM" id="CLU_017584_3_0_4"/>
<comment type="pathway">
    <text evidence="2 11">Amino-acid biosynthesis; L-histidine biosynthesis; L-histidine from 5-phospho-alpha-D-ribose 1-diphosphate: step 7/9.</text>
</comment>
<dbReference type="InterPro" id="IPR015422">
    <property type="entry name" value="PyrdxlP-dep_Trfase_small"/>
</dbReference>
<sequence>MSRFWSPVVQTLTPYTPGEQPQMQRLVKLNTNESPYGPSPLALAAINQQNTDDLRLYPDPEGAALKKAIADLHGLDPKQVFLGNGSDEVLAHVFLGLLKQSKPVQFPDITYSFYPVYCKLFGIDYQTVLLDSNFEIQTQNLKTPNGGIIFPNPNAPTGRAIPRSDIEALLRRNTDSVVVIDEAYVDYGTESCIPLLRGSAYPENLLVVHTLSKSRALAGLRVGFAVGHPALIEGLERVKNSFNSYPLGRLAQAGAIAAIQDQAHLEETSKKVIQTRERLVSELASLGFDTLPSTANFIFTRHPKHAGAKLYQALRDRGIIVRHFKSQRIEEFLRITIGTDEQTNELITALKEILANA</sequence>
<dbReference type="PROSITE" id="PS00599">
    <property type="entry name" value="AA_TRANSFER_CLASS_2"/>
    <property type="match status" value="1"/>
</dbReference>
<evidence type="ECO:0000256" key="2">
    <source>
        <dbReference type="ARBA" id="ARBA00005011"/>
    </source>
</evidence>
<evidence type="ECO:0000313" key="13">
    <source>
        <dbReference type="EMBL" id="AKD24439.1"/>
    </source>
</evidence>
<protein>
    <recommendedName>
        <fullName evidence="11">Histidinol-phosphate aminotransferase</fullName>
        <ecNumber evidence="11">2.6.1.9</ecNumber>
    </recommendedName>
    <alternativeName>
        <fullName evidence="11">Imidazole acetol-phosphate transaminase</fullName>
    </alternativeName>
</protein>
<feature type="domain" description="Aminotransferase class I/classII large" evidence="12">
    <location>
        <begin position="26"/>
        <end position="350"/>
    </location>
</feature>
<dbReference type="GO" id="GO:0000105">
    <property type="term" value="P:L-histidine biosynthetic process"/>
    <property type="evidence" value="ECO:0007669"/>
    <property type="project" value="UniProtKB-UniRule"/>
</dbReference>
<dbReference type="EMBL" id="CP007501">
    <property type="protein sequence ID" value="AKD24439.1"/>
    <property type="molecule type" value="Genomic_DNA"/>
</dbReference>
<dbReference type="RefSeq" id="WP_046329415.1">
    <property type="nucleotide sequence ID" value="NZ_CP007501.1"/>
</dbReference>
<dbReference type="InterPro" id="IPR004839">
    <property type="entry name" value="Aminotransferase_I/II_large"/>
</dbReference>
<dbReference type="Gene3D" id="3.40.640.10">
    <property type="entry name" value="Type I PLP-dependent aspartate aminotransferase-like (Major domain)"/>
    <property type="match status" value="1"/>
</dbReference>
<keyword evidence="7 11" id="KW-0808">Transferase</keyword>
<evidence type="ECO:0000256" key="5">
    <source>
        <dbReference type="ARBA" id="ARBA00022576"/>
    </source>
</evidence>
<proteinExistence type="inferred from homology"/>
<name>A0A0E3UZJ9_9BURK</name>
<dbReference type="SUPFAM" id="SSF53383">
    <property type="entry name" value="PLP-dependent transferases"/>
    <property type="match status" value="1"/>
</dbReference>
<dbReference type="PANTHER" id="PTHR42885:SF2">
    <property type="entry name" value="HISTIDINOL-PHOSPHATE AMINOTRANSFERASE"/>
    <property type="match status" value="1"/>
</dbReference>
<evidence type="ECO:0000313" key="14">
    <source>
        <dbReference type="Proteomes" id="UP000061135"/>
    </source>
</evidence>
<dbReference type="GO" id="GO:0004400">
    <property type="term" value="F:histidinol-phosphate transaminase activity"/>
    <property type="evidence" value="ECO:0007669"/>
    <property type="project" value="UniProtKB-UniRule"/>
</dbReference>
<dbReference type="InterPro" id="IPR015424">
    <property type="entry name" value="PyrdxlP-dep_Trfase"/>
</dbReference>
<dbReference type="InterPro" id="IPR015421">
    <property type="entry name" value="PyrdxlP-dep_Trfase_major"/>
</dbReference>
<evidence type="ECO:0000256" key="10">
    <source>
        <dbReference type="ARBA" id="ARBA00047481"/>
    </source>
</evidence>
<dbReference type="InterPro" id="IPR005861">
    <property type="entry name" value="HisP_aminotrans"/>
</dbReference>
<dbReference type="Gene3D" id="3.90.1150.10">
    <property type="entry name" value="Aspartate Aminotransferase, domain 1"/>
    <property type="match status" value="1"/>
</dbReference>
<dbReference type="GO" id="GO:0030170">
    <property type="term" value="F:pyridoxal phosphate binding"/>
    <property type="evidence" value="ECO:0007669"/>
    <property type="project" value="InterPro"/>
</dbReference>
<evidence type="ECO:0000256" key="7">
    <source>
        <dbReference type="ARBA" id="ARBA00022679"/>
    </source>
</evidence>
<comment type="catalytic activity">
    <reaction evidence="10 11">
        <text>L-histidinol phosphate + 2-oxoglutarate = 3-(imidazol-4-yl)-2-oxopropyl phosphate + L-glutamate</text>
        <dbReference type="Rhea" id="RHEA:23744"/>
        <dbReference type="ChEBI" id="CHEBI:16810"/>
        <dbReference type="ChEBI" id="CHEBI:29985"/>
        <dbReference type="ChEBI" id="CHEBI:57766"/>
        <dbReference type="ChEBI" id="CHEBI:57980"/>
        <dbReference type="EC" id="2.6.1.9"/>
    </reaction>
</comment>
<dbReference type="PATRIC" id="fig|576611.7.peg.106"/>
<evidence type="ECO:0000259" key="12">
    <source>
        <dbReference type="Pfam" id="PF00155"/>
    </source>
</evidence>
<gene>
    <name evidence="11" type="primary">hisC</name>
    <name evidence="13" type="ORF">CL55_00001060</name>
</gene>
<evidence type="ECO:0000256" key="3">
    <source>
        <dbReference type="ARBA" id="ARBA00007970"/>
    </source>
</evidence>
<dbReference type="Proteomes" id="UP000061135">
    <property type="component" value="Chromosome"/>
</dbReference>
<dbReference type="EC" id="2.6.1.9" evidence="11"/>
<keyword evidence="9 11" id="KW-0368">Histidine biosynthesis</keyword>
<evidence type="ECO:0000256" key="9">
    <source>
        <dbReference type="ARBA" id="ARBA00023102"/>
    </source>
</evidence>
<dbReference type="UniPathway" id="UPA00031">
    <property type="reaction ID" value="UER00012"/>
</dbReference>
<keyword evidence="6 11" id="KW-0028">Amino-acid biosynthesis</keyword>
<keyword evidence="5 11" id="KW-0032">Aminotransferase</keyword>
<comment type="cofactor">
    <cofactor evidence="1 11">
        <name>pyridoxal 5'-phosphate</name>
        <dbReference type="ChEBI" id="CHEBI:597326"/>
    </cofactor>
</comment>
<dbReference type="NCBIfam" id="TIGR01141">
    <property type="entry name" value="hisC"/>
    <property type="match status" value="1"/>
</dbReference>
<comment type="similarity">
    <text evidence="3 11">Belongs to the class-II pyridoxal-phosphate-dependent aminotransferase family. Histidinol-phosphate aminotransferase subfamily.</text>
</comment>
<dbReference type="Pfam" id="PF00155">
    <property type="entry name" value="Aminotran_1_2"/>
    <property type="match status" value="1"/>
</dbReference>
<evidence type="ECO:0000256" key="8">
    <source>
        <dbReference type="ARBA" id="ARBA00022898"/>
    </source>
</evidence>
<accession>A0A0E3UZJ9</accession>
<evidence type="ECO:0000256" key="11">
    <source>
        <dbReference type="HAMAP-Rule" id="MF_01023"/>
    </source>
</evidence>
<dbReference type="AlphaFoldDB" id="A0A0E3UZJ9"/>
<dbReference type="KEGG" id="pdq:CL55_00001060"/>
<organism evidence="13 14">
    <name type="scientific">Polynucleobacter duraquae</name>
    <dbReference type="NCBI Taxonomy" id="1835254"/>
    <lineage>
        <taxon>Bacteria</taxon>
        <taxon>Pseudomonadati</taxon>
        <taxon>Pseudomonadota</taxon>
        <taxon>Betaproteobacteria</taxon>
        <taxon>Burkholderiales</taxon>
        <taxon>Burkholderiaceae</taxon>
        <taxon>Polynucleobacter</taxon>
    </lineage>
</organism>
<dbReference type="HAMAP" id="MF_01023">
    <property type="entry name" value="HisC_aminotrans_2"/>
    <property type="match status" value="1"/>
</dbReference>
<keyword evidence="8 11" id="KW-0663">Pyridoxal phosphate</keyword>
<feature type="modified residue" description="N6-(pyridoxal phosphate)lysine" evidence="11">
    <location>
        <position position="213"/>
    </location>
</feature>
<keyword evidence="14" id="KW-1185">Reference proteome</keyword>
<evidence type="ECO:0000256" key="6">
    <source>
        <dbReference type="ARBA" id="ARBA00022605"/>
    </source>
</evidence>
<dbReference type="CDD" id="cd00609">
    <property type="entry name" value="AAT_like"/>
    <property type="match status" value="1"/>
</dbReference>
<dbReference type="STRING" id="1835254.CL55_00001060"/>
<comment type="subunit">
    <text evidence="4 11">Homodimer.</text>
</comment>